<dbReference type="KEGG" id="tac:Ta1232"/>
<dbReference type="EMBL" id="AL445067">
    <property type="protein sequence ID" value="CAC12356.1"/>
    <property type="molecule type" value="Genomic_DNA"/>
</dbReference>
<dbReference type="HOGENOM" id="CLU_1212655_0_0_2"/>
<sequence length="224" mass="25183">MCLDKMTDIRVRGYKSISFWQEEGIGLIVIRSDSHGRFDLNTLGEITAAIGIAAMDGSVRAVALTGMNNIFGRQLVIGQLSNNTVYNVMQSSSSLISMIYTFEKPIFSILNGDAIDEGYEIALLADRIISADDIKVGFSRDYEFKIGGSFTSLRMTKTDISGPAEGINVDRVVKHESLLEDAKNIIKETADINFPMRRRQRYRYISELINAEKINFYEHYLARS</sequence>
<dbReference type="InterPro" id="IPR001753">
    <property type="entry name" value="Enoyl-CoA_hydra/iso"/>
</dbReference>
<dbReference type="SUPFAM" id="SSF52096">
    <property type="entry name" value="ClpP/crotonase"/>
    <property type="match status" value="1"/>
</dbReference>
<protein>
    <submittedName>
        <fullName evidence="1">Enoyl-CoA hydratase related protein</fullName>
    </submittedName>
</protein>
<dbReference type="CDD" id="cd06558">
    <property type="entry name" value="crotonase-like"/>
    <property type="match status" value="1"/>
</dbReference>
<reference evidence="1 2" key="1">
    <citation type="journal article" date="2000" name="Nature">
        <title>The genome sequence of the thermoacidophilic scavenger Thermoplasma acidophilum.</title>
        <authorList>
            <person name="Ruepp A."/>
            <person name="Graml W."/>
            <person name="Santos-Martinez M.L."/>
            <person name="Koretke K.K."/>
            <person name="Volker C."/>
            <person name="Mewes H.W."/>
            <person name="Frishman D."/>
            <person name="Stocker S."/>
            <person name="Lupas A.N."/>
            <person name="Baumeister W."/>
        </authorList>
    </citation>
    <scope>NUCLEOTIDE SEQUENCE [LARGE SCALE GENOMIC DNA]</scope>
    <source>
        <strain evidence="2">ATCC 25905 / DSM 1728 / JCM 9062 / NBRC 15155 / AMRC-C165</strain>
    </source>
</reference>
<dbReference type="Pfam" id="PF00378">
    <property type="entry name" value="ECH_1"/>
    <property type="match status" value="1"/>
</dbReference>
<evidence type="ECO:0000313" key="1">
    <source>
        <dbReference type="EMBL" id="CAC12356.1"/>
    </source>
</evidence>
<dbReference type="AlphaFoldDB" id="Q9HIU5"/>
<keyword evidence="2" id="KW-1185">Reference proteome</keyword>
<name>Q9HIU5_THEAC</name>
<dbReference type="STRING" id="273075.gene:9572455"/>
<dbReference type="EnsemblBacteria" id="CAC12356">
    <property type="protein sequence ID" value="CAC12356"/>
    <property type="gene ID" value="CAC12356"/>
</dbReference>
<dbReference type="Proteomes" id="UP000001024">
    <property type="component" value="Chromosome"/>
</dbReference>
<dbReference type="InParanoid" id="Q9HIU5"/>
<organism evidence="1 2">
    <name type="scientific">Thermoplasma acidophilum (strain ATCC 25905 / DSM 1728 / JCM 9062 / NBRC 15155 / AMRC-C165)</name>
    <dbReference type="NCBI Taxonomy" id="273075"/>
    <lineage>
        <taxon>Archaea</taxon>
        <taxon>Methanobacteriati</taxon>
        <taxon>Thermoplasmatota</taxon>
        <taxon>Thermoplasmata</taxon>
        <taxon>Thermoplasmatales</taxon>
        <taxon>Thermoplasmataceae</taxon>
        <taxon>Thermoplasma</taxon>
    </lineage>
</organism>
<dbReference type="InterPro" id="IPR029045">
    <property type="entry name" value="ClpP/crotonase-like_dom_sf"/>
</dbReference>
<evidence type="ECO:0000313" key="2">
    <source>
        <dbReference type="Proteomes" id="UP000001024"/>
    </source>
</evidence>
<gene>
    <name evidence="1" type="ordered locus">Ta1232</name>
</gene>
<dbReference type="eggNOG" id="arCOG00239">
    <property type="taxonomic scope" value="Archaea"/>
</dbReference>
<dbReference type="PaxDb" id="273075-Ta1232"/>
<dbReference type="Gene3D" id="3.90.226.10">
    <property type="entry name" value="2-enoyl-CoA Hydratase, Chain A, domain 1"/>
    <property type="match status" value="1"/>
</dbReference>
<accession>Q9HIU5</accession>
<proteinExistence type="predicted"/>